<dbReference type="PANTHER" id="PTHR17224">
    <property type="entry name" value="PEPTIDYL-TRNA HYDROLASE"/>
    <property type="match status" value="1"/>
</dbReference>
<dbReference type="InterPro" id="IPR001328">
    <property type="entry name" value="Pept_tRNA_hydro"/>
</dbReference>
<dbReference type="EMBL" id="MHCH01000024">
    <property type="protein sequence ID" value="OGY17469.1"/>
    <property type="molecule type" value="Genomic_DNA"/>
</dbReference>
<evidence type="ECO:0000256" key="3">
    <source>
        <dbReference type="ARBA" id="ARBA00022801"/>
    </source>
</evidence>
<dbReference type="EC" id="3.1.1.29" evidence="1 7"/>
<dbReference type="Proteomes" id="UP000177324">
    <property type="component" value="Unassembled WGS sequence"/>
</dbReference>
<dbReference type="CDD" id="cd00462">
    <property type="entry name" value="PTH"/>
    <property type="match status" value="1"/>
</dbReference>
<dbReference type="InterPro" id="IPR036416">
    <property type="entry name" value="Pept_tRNA_hydro_sf"/>
</dbReference>
<dbReference type="NCBIfam" id="TIGR00447">
    <property type="entry name" value="pth"/>
    <property type="match status" value="1"/>
</dbReference>
<dbReference type="PROSITE" id="PS01195">
    <property type="entry name" value="PEPT_TRNA_HYDROL_1"/>
    <property type="match status" value="1"/>
</dbReference>
<comment type="caution">
    <text evidence="9">The sequence shown here is derived from an EMBL/GenBank/DDBJ whole genome shotgun (WGS) entry which is preliminary data.</text>
</comment>
<dbReference type="AlphaFoldDB" id="A0A1G1VPY7"/>
<comment type="similarity">
    <text evidence="5 8">Belongs to the PTH family.</text>
</comment>
<evidence type="ECO:0000256" key="8">
    <source>
        <dbReference type="RuleBase" id="RU004320"/>
    </source>
</evidence>
<evidence type="ECO:0000256" key="4">
    <source>
        <dbReference type="ARBA" id="ARBA00022884"/>
    </source>
</evidence>
<dbReference type="GO" id="GO:0004045">
    <property type="term" value="F:peptidyl-tRNA hydrolase activity"/>
    <property type="evidence" value="ECO:0007669"/>
    <property type="project" value="UniProtKB-EC"/>
</dbReference>
<dbReference type="PANTHER" id="PTHR17224:SF1">
    <property type="entry name" value="PEPTIDYL-TRNA HYDROLASE"/>
    <property type="match status" value="1"/>
</dbReference>
<keyword evidence="2" id="KW-0820">tRNA-binding</keyword>
<dbReference type="STRING" id="1797589.A2784_03610"/>
<gene>
    <name evidence="9" type="ORF">A2784_03610</name>
</gene>
<dbReference type="InterPro" id="IPR018171">
    <property type="entry name" value="Pept_tRNA_hydro_CS"/>
</dbReference>
<dbReference type="Gene3D" id="3.40.50.1470">
    <property type="entry name" value="Peptidyl-tRNA hydrolase"/>
    <property type="match status" value="1"/>
</dbReference>
<sequence length="201" mass="22807">MKLVVGLGNPGDEYKNTRHNTGFFVLDALKAKFSIFPPKADRPMVDNFQFSKKFNTDILQIGDLVLAKPVTFMNQSGGAVKTLARHFLLDANQLDARRLYVIHDDLDIKLGDYKIQLGRGPKEHRGVTSVEMALGSKDFWRVRIGVDNRQATSDKRQVTSGDEYVLSNFPKEEKKVIDRVINKITTELVRLLDKKTEDLTN</sequence>
<dbReference type="Pfam" id="PF01195">
    <property type="entry name" value="Pept_tRNA_hydro"/>
    <property type="match status" value="1"/>
</dbReference>
<accession>A0A1G1VPY7</accession>
<protein>
    <recommendedName>
        <fullName evidence="6 7">Peptidyl-tRNA hydrolase</fullName>
        <ecNumber evidence="1 7">3.1.1.29</ecNumber>
    </recommendedName>
</protein>
<evidence type="ECO:0000256" key="5">
    <source>
        <dbReference type="ARBA" id="ARBA00038063"/>
    </source>
</evidence>
<organism evidence="9 10">
    <name type="scientific">Candidatus Chisholmbacteria bacterium RIFCSPHIGHO2_01_FULL_48_12</name>
    <dbReference type="NCBI Taxonomy" id="1797589"/>
    <lineage>
        <taxon>Bacteria</taxon>
        <taxon>Candidatus Chisholmiibacteriota</taxon>
    </lineage>
</organism>
<comment type="catalytic activity">
    <reaction evidence="7">
        <text>an N-acyl-L-alpha-aminoacyl-tRNA + H2O = an N-acyl-L-amino acid + a tRNA + H(+)</text>
        <dbReference type="Rhea" id="RHEA:54448"/>
        <dbReference type="Rhea" id="RHEA-COMP:10123"/>
        <dbReference type="Rhea" id="RHEA-COMP:13883"/>
        <dbReference type="ChEBI" id="CHEBI:15377"/>
        <dbReference type="ChEBI" id="CHEBI:15378"/>
        <dbReference type="ChEBI" id="CHEBI:59874"/>
        <dbReference type="ChEBI" id="CHEBI:78442"/>
        <dbReference type="ChEBI" id="CHEBI:138191"/>
        <dbReference type="EC" id="3.1.1.29"/>
    </reaction>
</comment>
<name>A0A1G1VPY7_9BACT</name>
<evidence type="ECO:0000256" key="1">
    <source>
        <dbReference type="ARBA" id="ARBA00013260"/>
    </source>
</evidence>
<dbReference type="SUPFAM" id="SSF53178">
    <property type="entry name" value="Peptidyl-tRNA hydrolase-like"/>
    <property type="match status" value="1"/>
</dbReference>
<dbReference type="GO" id="GO:0000049">
    <property type="term" value="F:tRNA binding"/>
    <property type="evidence" value="ECO:0007669"/>
    <property type="project" value="UniProtKB-KW"/>
</dbReference>
<reference evidence="9 10" key="1">
    <citation type="journal article" date="2016" name="Nat. Commun.">
        <title>Thousands of microbial genomes shed light on interconnected biogeochemical processes in an aquifer system.</title>
        <authorList>
            <person name="Anantharaman K."/>
            <person name="Brown C.T."/>
            <person name="Hug L.A."/>
            <person name="Sharon I."/>
            <person name="Castelle C.J."/>
            <person name="Probst A.J."/>
            <person name="Thomas B.C."/>
            <person name="Singh A."/>
            <person name="Wilkins M.J."/>
            <person name="Karaoz U."/>
            <person name="Brodie E.L."/>
            <person name="Williams K.H."/>
            <person name="Hubbard S.S."/>
            <person name="Banfield J.F."/>
        </authorList>
    </citation>
    <scope>NUCLEOTIDE SEQUENCE [LARGE SCALE GENOMIC DNA]</scope>
</reference>
<keyword evidence="4" id="KW-0694">RNA-binding</keyword>
<keyword evidence="3 7" id="KW-0378">Hydrolase</keyword>
<evidence type="ECO:0000256" key="7">
    <source>
        <dbReference type="RuleBase" id="RU000673"/>
    </source>
</evidence>
<proteinExistence type="inferred from homology"/>
<evidence type="ECO:0000313" key="10">
    <source>
        <dbReference type="Proteomes" id="UP000177324"/>
    </source>
</evidence>
<evidence type="ECO:0000256" key="2">
    <source>
        <dbReference type="ARBA" id="ARBA00022555"/>
    </source>
</evidence>
<evidence type="ECO:0000313" key="9">
    <source>
        <dbReference type="EMBL" id="OGY17469.1"/>
    </source>
</evidence>
<evidence type="ECO:0000256" key="6">
    <source>
        <dbReference type="ARBA" id="ARBA00050038"/>
    </source>
</evidence>